<feature type="transmembrane region" description="Helical" evidence="5">
    <location>
        <begin position="45"/>
        <end position="64"/>
    </location>
</feature>
<sequence length="414" mass="44236">MDSIKKIGITMIKWLSVCLVIGVATGLLSSFFLTSLSWATTTREANQWLIFGMPLIVMVFTWLYQKYGGLSHQGNNLVIRRANGSDNLIPLVLIPLTLFGTITSHLFGASVGREGTAVQMGGSWSEQVAKWFNLSDSERQTAIICGISGGFASVFGTPFAGAIFAVEVIMIGRFKIRGLLPSLLTALIANQVTVLVGIQHSHYAAGIIPDFSISLLLKVLLASIAFGCVATLFSWSIRQIKTIYSHLIVNPVLRAGFGGLVVLGLVGLFGTTRYLGLSLPLLSDAFAGTHQLFDFINKLLFTVFSLGAGFQGGEVTPLFEIGATLGASLATMLQVTVPFLASLGFIGVFAGATNAPLACAVMGVELFGLELAPWLLLASYVSCFFASSKGIYIAQGNQLNKVNFCKLISQKKDL</sequence>
<dbReference type="InterPro" id="IPR001807">
    <property type="entry name" value="ClC"/>
</dbReference>
<feature type="transmembrane region" description="Helical" evidence="5">
    <location>
        <begin position="325"/>
        <end position="351"/>
    </location>
</feature>
<dbReference type="EMBL" id="CP049886">
    <property type="protein sequence ID" value="QIL46499.1"/>
    <property type="molecule type" value="Genomic_DNA"/>
</dbReference>
<feature type="transmembrane region" description="Helical" evidence="5">
    <location>
        <begin position="371"/>
        <end position="392"/>
    </location>
</feature>
<evidence type="ECO:0000256" key="5">
    <source>
        <dbReference type="SAM" id="Phobius"/>
    </source>
</evidence>
<gene>
    <name evidence="6" type="ORF">G7081_05145</name>
</gene>
<feature type="transmembrane region" description="Helical" evidence="5">
    <location>
        <begin position="141"/>
        <end position="166"/>
    </location>
</feature>
<feature type="transmembrane region" description="Helical" evidence="5">
    <location>
        <begin position="295"/>
        <end position="313"/>
    </location>
</feature>
<feature type="transmembrane region" description="Helical" evidence="5">
    <location>
        <begin position="211"/>
        <end position="235"/>
    </location>
</feature>
<dbReference type="Proteomes" id="UP000500890">
    <property type="component" value="Chromosome"/>
</dbReference>
<dbReference type="Gene3D" id="1.10.3080.10">
    <property type="entry name" value="Clc chloride channel"/>
    <property type="match status" value="1"/>
</dbReference>
<dbReference type="InterPro" id="IPR014743">
    <property type="entry name" value="Cl-channel_core"/>
</dbReference>
<dbReference type="GO" id="GO:0015108">
    <property type="term" value="F:chloride transmembrane transporter activity"/>
    <property type="evidence" value="ECO:0007669"/>
    <property type="project" value="InterPro"/>
</dbReference>
<name>A0A6G8ANF4_9ENTE</name>
<dbReference type="KEGG" id="vah:G7081_05145"/>
<reference evidence="6 7" key="1">
    <citation type="submission" date="2020-03" db="EMBL/GenBank/DDBJ databases">
        <title>Vagococcus sp. nov., isolated from beetles.</title>
        <authorList>
            <person name="Hyun D.-W."/>
            <person name="Bae J.-W."/>
        </authorList>
    </citation>
    <scope>NUCLEOTIDE SEQUENCE [LARGE SCALE GENOMIC DNA]</scope>
    <source>
        <strain evidence="6 7">HDW17A</strain>
    </source>
</reference>
<dbReference type="InterPro" id="IPR050368">
    <property type="entry name" value="ClC-type_chloride_channel"/>
</dbReference>
<evidence type="ECO:0000256" key="4">
    <source>
        <dbReference type="ARBA" id="ARBA00023136"/>
    </source>
</evidence>
<accession>A0A6G8ANF4</accession>
<keyword evidence="7" id="KW-1185">Reference proteome</keyword>
<keyword evidence="4 5" id="KW-0472">Membrane</keyword>
<evidence type="ECO:0000313" key="7">
    <source>
        <dbReference type="Proteomes" id="UP000500890"/>
    </source>
</evidence>
<keyword evidence="3 5" id="KW-1133">Transmembrane helix</keyword>
<dbReference type="SUPFAM" id="SSF81340">
    <property type="entry name" value="Clc chloride channel"/>
    <property type="match status" value="1"/>
</dbReference>
<feature type="transmembrane region" description="Helical" evidence="5">
    <location>
        <begin position="255"/>
        <end position="275"/>
    </location>
</feature>
<comment type="subcellular location">
    <subcellularLocation>
        <location evidence="1">Membrane</location>
        <topology evidence="1">Multi-pass membrane protein</topology>
    </subcellularLocation>
</comment>
<dbReference type="Pfam" id="PF00654">
    <property type="entry name" value="Voltage_CLC"/>
    <property type="match status" value="1"/>
</dbReference>
<dbReference type="AlphaFoldDB" id="A0A6G8ANF4"/>
<dbReference type="RefSeq" id="WP_166007888.1">
    <property type="nucleotide sequence ID" value="NZ_CP049886.1"/>
</dbReference>
<feature type="transmembrane region" description="Helical" evidence="5">
    <location>
        <begin position="12"/>
        <end position="33"/>
    </location>
</feature>
<evidence type="ECO:0000256" key="3">
    <source>
        <dbReference type="ARBA" id="ARBA00022989"/>
    </source>
</evidence>
<keyword evidence="2 5" id="KW-0812">Transmembrane</keyword>
<protein>
    <submittedName>
        <fullName evidence="6">Voltage-gated chloride channel protein</fullName>
    </submittedName>
</protein>
<dbReference type="PANTHER" id="PTHR43427:SF12">
    <property type="entry name" value="CHLORIDE TRANSPORTER"/>
    <property type="match status" value="1"/>
</dbReference>
<feature type="transmembrane region" description="Helical" evidence="5">
    <location>
        <begin position="178"/>
        <end position="199"/>
    </location>
</feature>
<dbReference type="PANTHER" id="PTHR43427">
    <property type="entry name" value="CHLORIDE CHANNEL PROTEIN CLC-E"/>
    <property type="match status" value="1"/>
</dbReference>
<feature type="transmembrane region" description="Helical" evidence="5">
    <location>
        <begin position="88"/>
        <end position="107"/>
    </location>
</feature>
<organism evidence="6 7">
    <name type="scientific">Vagococcus coleopterorum</name>
    <dbReference type="NCBI Taxonomy" id="2714946"/>
    <lineage>
        <taxon>Bacteria</taxon>
        <taxon>Bacillati</taxon>
        <taxon>Bacillota</taxon>
        <taxon>Bacilli</taxon>
        <taxon>Lactobacillales</taxon>
        <taxon>Enterococcaceae</taxon>
        <taxon>Vagococcus</taxon>
    </lineage>
</organism>
<evidence type="ECO:0000256" key="1">
    <source>
        <dbReference type="ARBA" id="ARBA00004141"/>
    </source>
</evidence>
<evidence type="ECO:0000256" key="2">
    <source>
        <dbReference type="ARBA" id="ARBA00022692"/>
    </source>
</evidence>
<dbReference type="GO" id="GO:0016020">
    <property type="term" value="C:membrane"/>
    <property type="evidence" value="ECO:0007669"/>
    <property type="project" value="UniProtKB-SubCell"/>
</dbReference>
<evidence type="ECO:0000313" key="6">
    <source>
        <dbReference type="EMBL" id="QIL46499.1"/>
    </source>
</evidence>
<proteinExistence type="predicted"/>